<dbReference type="GO" id="GO:0016853">
    <property type="term" value="F:isomerase activity"/>
    <property type="evidence" value="ECO:0007669"/>
    <property type="project" value="UniProtKB-KW"/>
</dbReference>
<dbReference type="PROSITE" id="PS51257">
    <property type="entry name" value="PROKAR_LIPOPROTEIN"/>
    <property type="match status" value="1"/>
</dbReference>
<evidence type="ECO:0000259" key="2">
    <source>
        <dbReference type="Pfam" id="PF12680"/>
    </source>
</evidence>
<dbReference type="InterPro" id="IPR032710">
    <property type="entry name" value="NTF2-like_dom_sf"/>
</dbReference>
<reference evidence="3 4" key="1">
    <citation type="submission" date="2020-08" db="EMBL/GenBank/DDBJ databases">
        <title>Genomic Encyclopedia of Type Strains, Phase IV (KMG-IV): sequencing the most valuable type-strain genomes for metagenomic binning, comparative biology and taxonomic classification.</title>
        <authorList>
            <person name="Goeker M."/>
        </authorList>
    </citation>
    <scope>NUCLEOTIDE SEQUENCE [LARGE SCALE GENOMIC DNA]</scope>
    <source>
        <strain evidence="3 4">DSM 25897</strain>
    </source>
</reference>
<proteinExistence type="predicted"/>
<dbReference type="AlphaFoldDB" id="A0A7W7Y1K9"/>
<organism evidence="3 4">
    <name type="scientific">Rehaibacterium terrae</name>
    <dbReference type="NCBI Taxonomy" id="1341696"/>
    <lineage>
        <taxon>Bacteria</taxon>
        <taxon>Pseudomonadati</taxon>
        <taxon>Pseudomonadota</taxon>
        <taxon>Gammaproteobacteria</taxon>
        <taxon>Lysobacterales</taxon>
        <taxon>Lysobacteraceae</taxon>
        <taxon>Rehaibacterium</taxon>
    </lineage>
</organism>
<dbReference type="SUPFAM" id="SSF54427">
    <property type="entry name" value="NTF2-like"/>
    <property type="match status" value="1"/>
</dbReference>
<dbReference type="Pfam" id="PF12680">
    <property type="entry name" value="SnoaL_2"/>
    <property type="match status" value="1"/>
</dbReference>
<dbReference type="Gene3D" id="3.10.450.50">
    <property type="match status" value="1"/>
</dbReference>
<feature type="signal peptide" evidence="1">
    <location>
        <begin position="1"/>
        <end position="19"/>
    </location>
</feature>
<keyword evidence="1" id="KW-0732">Signal</keyword>
<dbReference type="Proteomes" id="UP000519004">
    <property type="component" value="Unassembled WGS sequence"/>
</dbReference>
<dbReference type="InterPro" id="IPR037401">
    <property type="entry name" value="SnoaL-like"/>
</dbReference>
<evidence type="ECO:0000313" key="4">
    <source>
        <dbReference type="Proteomes" id="UP000519004"/>
    </source>
</evidence>
<accession>A0A7W7Y1K9</accession>
<gene>
    <name evidence="3" type="ORF">HNQ58_002354</name>
</gene>
<sequence>MRAALATVLALALLATACAARGPHAVADAARADQAQAQLLQRQTDFFAALSARDLDATLALFADDAVLHVAGMPPIAGREAIARFYGHLFGFLRESRASPTLLRIGAGGDLAYTGGGVVNEFASPQGGSAFTGKYLLVWTRGDGGEWRIAAYSVSSDSSDPRR</sequence>
<feature type="chain" id="PRO_5031199716" evidence="1">
    <location>
        <begin position="20"/>
        <end position="163"/>
    </location>
</feature>
<comment type="caution">
    <text evidence="3">The sequence shown here is derived from an EMBL/GenBank/DDBJ whole genome shotgun (WGS) entry which is preliminary data.</text>
</comment>
<keyword evidence="3" id="KW-0413">Isomerase</keyword>
<keyword evidence="4" id="KW-1185">Reference proteome</keyword>
<evidence type="ECO:0000256" key="1">
    <source>
        <dbReference type="SAM" id="SignalP"/>
    </source>
</evidence>
<evidence type="ECO:0000313" key="3">
    <source>
        <dbReference type="EMBL" id="MBB5016439.1"/>
    </source>
</evidence>
<name>A0A7W7Y1K9_9GAMM</name>
<dbReference type="RefSeq" id="WP_183949102.1">
    <property type="nucleotide sequence ID" value="NZ_JACHHX010000019.1"/>
</dbReference>
<feature type="domain" description="SnoaL-like" evidence="2">
    <location>
        <begin position="45"/>
        <end position="145"/>
    </location>
</feature>
<protein>
    <submittedName>
        <fullName evidence="3">Ketosteroid isomerase-like protein</fullName>
    </submittedName>
</protein>
<dbReference type="EMBL" id="JACHHX010000019">
    <property type="protein sequence ID" value="MBB5016439.1"/>
    <property type="molecule type" value="Genomic_DNA"/>
</dbReference>